<evidence type="ECO:0000313" key="1">
    <source>
        <dbReference type="EMBL" id="VAW34158.1"/>
    </source>
</evidence>
<dbReference type="AlphaFoldDB" id="A0A3B0UT82"/>
<proteinExistence type="predicted"/>
<accession>A0A3B0UT82</accession>
<protein>
    <submittedName>
        <fullName evidence="1">Uncharacterized protein</fullName>
    </submittedName>
</protein>
<gene>
    <name evidence="1" type="ORF">MNBD_CHLOROFLEXI01-2121</name>
</gene>
<organism evidence="1">
    <name type="scientific">hydrothermal vent metagenome</name>
    <dbReference type="NCBI Taxonomy" id="652676"/>
    <lineage>
        <taxon>unclassified sequences</taxon>
        <taxon>metagenomes</taxon>
        <taxon>ecological metagenomes</taxon>
    </lineage>
</organism>
<feature type="non-terminal residue" evidence="1">
    <location>
        <position position="1"/>
    </location>
</feature>
<dbReference type="EMBL" id="UOEU01000515">
    <property type="protein sequence ID" value="VAW34158.1"/>
    <property type="molecule type" value="Genomic_DNA"/>
</dbReference>
<sequence length="114" mass="12657">ETVRFLLTRDDGREFFVENVTFLLADENDDFTVSTILHENDRFDEVGVYGRILTPTIDYLTISWENGATADVTPIENGYLFFQAWAPADGSAEPVEITAYDLAGTAVSTLSLTP</sequence>
<name>A0A3B0UT82_9ZZZZ</name>
<reference evidence="1" key="1">
    <citation type="submission" date="2018-06" db="EMBL/GenBank/DDBJ databases">
        <authorList>
            <person name="Zhirakovskaya E."/>
        </authorList>
    </citation>
    <scope>NUCLEOTIDE SEQUENCE</scope>
</reference>